<evidence type="ECO:0000313" key="5">
    <source>
        <dbReference type="Proteomes" id="UP000184188"/>
    </source>
</evidence>
<protein>
    <recommendedName>
        <fullName evidence="6">Ubiquinol-cytochrome-c reductase cytochrome c1</fullName>
    </recommendedName>
</protein>
<feature type="chain" id="PRO_5013177217" description="Ubiquinol-cytochrome-c reductase cytochrome c1" evidence="3">
    <location>
        <begin position="33"/>
        <end position="425"/>
    </location>
</feature>
<dbReference type="EMBL" id="KV878354">
    <property type="protein sequence ID" value="OJJ43168.1"/>
    <property type="molecule type" value="Genomic_DNA"/>
</dbReference>
<evidence type="ECO:0000256" key="1">
    <source>
        <dbReference type="SAM" id="Coils"/>
    </source>
</evidence>
<dbReference type="AlphaFoldDB" id="A0A1L9S7M2"/>
<dbReference type="GeneID" id="34607812"/>
<evidence type="ECO:0000256" key="3">
    <source>
        <dbReference type="SAM" id="SignalP"/>
    </source>
</evidence>
<dbReference type="STRING" id="1073090.A0A1L9S7M2"/>
<accession>A0A1L9S7M2</accession>
<dbReference type="RefSeq" id="XP_022577678.1">
    <property type="nucleotide sequence ID" value="XM_022721347.1"/>
</dbReference>
<feature type="signal peptide" evidence="3">
    <location>
        <begin position="1"/>
        <end position="32"/>
    </location>
</feature>
<dbReference type="OrthoDB" id="5324651at2759"/>
<evidence type="ECO:0008006" key="6">
    <source>
        <dbReference type="Google" id="ProtNLM"/>
    </source>
</evidence>
<name>A0A1L9S7M2_9EURO</name>
<organism evidence="4 5">
    <name type="scientific">Penicilliopsis zonata CBS 506.65</name>
    <dbReference type="NCBI Taxonomy" id="1073090"/>
    <lineage>
        <taxon>Eukaryota</taxon>
        <taxon>Fungi</taxon>
        <taxon>Dikarya</taxon>
        <taxon>Ascomycota</taxon>
        <taxon>Pezizomycotina</taxon>
        <taxon>Eurotiomycetes</taxon>
        <taxon>Eurotiomycetidae</taxon>
        <taxon>Eurotiales</taxon>
        <taxon>Aspergillaceae</taxon>
        <taxon>Penicilliopsis</taxon>
    </lineage>
</organism>
<feature type="region of interest" description="Disordered" evidence="2">
    <location>
        <begin position="394"/>
        <end position="425"/>
    </location>
</feature>
<proteinExistence type="predicted"/>
<keyword evidence="1" id="KW-0175">Coiled coil</keyword>
<gene>
    <name evidence="4" type="ORF">ASPZODRAFT_1230696</name>
</gene>
<keyword evidence="5" id="KW-1185">Reference proteome</keyword>
<reference evidence="5" key="1">
    <citation type="journal article" date="2017" name="Genome Biol.">
        <title>Comparative genomics reveals high biological diversity and specific adaptations in the industrially and medically important fungal genus Aspergillus.</title>
        <authorList>
            <person name="de Vries R.P."/>
            <person name="Riley R."/>
            <person name="Wiebenga A."/>
            <person name="Aguilar-Osorio G."/>
            <person name="Amillis S."/>
            <person name="Uchima C.A."/>
            <person name="Anderluh G."/>
            <person name="Asadollahi M."/>
            <person name="Askin M."/>
            <person name="Barry K."/>
            <person name="Battaglia E."/>
            <person name="Bayram O."/>
            <person name="Benocci T."/>
            <person name="Braus-Stromeyer S.A."/>
            <person name="Caldana C."/>
            <person name="Canovas D."/>
            <person name="Cerqueira G.C."/>
            <person name="Chen F."/>
            <person name="Chen W."/>
            <person name="Choi C."/>
            <person name="Clum A."/>
            <person name="Dos Santos R.A."/>
            <person name="Damasio A.R."/>
            <person name="Diallinas G."/>
            <person name="Emri T."/>
            <person name="Fekete E."/>
            <person name="Flipphi M."/>
            <person name="Freyberg S."/>
            <person name="Gallo A."/>
            <person name="Gournas C."/>
            <person name="Habgood R."/>
            <person name="Hainaut M."/>
            <person name="Harispe M.L."/>
            <person name="Henrissat B."/>
            <person name="Hilden K.S."/>
            <person name="Hope R."/>
            <person name="Hossain A."/>
            <person name="Karabika E."/>
            <person name="Karaffa L."/>
            <person name="Karanyi Z."/>
            <person name="Krasevec N."/>
            <person name="Kuo A."/>
            <person name="Kusch H."/>
            <person name="LaButti K."/>
            <person name="Lagendijk E.L."/>
            <person name="Lapidus A."/>
            <person name="Levasseur A."/>
            <person name="Lindquist E."/>
            <person name="Lipzen A."/>
            <person name="Logrieco A.F."/>
            <person name="MacCabe A."/>
            <person name="Maekelae M.R."/>
            <person name="Malavazi I."/>
            <person name="Melin P."/>
            <person name="Meyer V."/>
            <person name="Mielnichuk N."/>
            <person name="Miskei M."/>
            <person name="Molnar A.P."/>
            <person name="Mule G."/>
            <person name="Ngan C.Y."/>
            <person name="Orejas M."/>
            <person name="Orosz E."/>
            <person name="Ouedraogo J.P."/>
            <person name="Overkamp K.M."/>
            <person name="Park H.-S."/>
            <person name="Perrone G."/>
            <person name="Piumi F."/>
            <person name="Punt P.J."/>
            <person name="Ram A.F."/>
            <person name="Ramon A."/>
            <person name="Rauscher S."/>
            <person name="Record E."/>
            <person name="Riano-Pachon D.M."/>
            <person name="Robert V."/>
            <person name="Roehrig J."/>
            <person name="Ruller R."/>
            <person name="Salamov A."/>
            <person name="Salih N.S."/>
            <person name="Samson R.A."/>
            <person name="Sandor E."/>
            <person name="Sanguinetti M."/>
            <person name="Schuetze T."/>
            <person name="Sepcic K."/>
            <person name="Shelest E."/>
            <person name="Sherlock G."/>
            <person name="Sophianopoulou V."/>
            <person name="Squina F.M."/>
            <person name="Sun H."/>
            <person name="Susca A."/>
            <person name="Todd R.B."/>
            <person name="Tsang A."/>
            <person name="Unkles S.E."/>
            <person name="van de Wiele N."/>
            <person name="van Rossen-Uffink D."/>
            <person name="Oliveira J.V."/>
            <person name="Vesth T.C."/>
            <person name="Visser J."/>
            <person name="Yu J.-H."/>
            <person name="Zhou M."/>
            <person name="Andersen M.R."/>
            <person name="Archer D.B."/>
            <person name="Baker S.E."/>
            <person name="Benoit I."/>
            <person name="Brakhage A.A."/>
            <person name="Braus G.H."/>
            <person name="Fischer R."/>
            <person name="Frisvad J.C."/>
            <person name="Goldman G.H."/>
            <person name="Houbraken J."/>
            <person name="Oakley B."/>
            <person name="Pocsi I."/>
            <person name="Scazzocchio C."/>
            <person name="Seiboth B."/>
            <person name="vanKuyk P.A."/>
            <person name="Wortman J."/>
            <person name="Dyer P.S."/>
            <person name="Grigoriev I.V."/>
        </authorList>
    </citation>
    <scope>NUCLEOTIDE SEQUENCE [LARGE SCALE GENOMIC DNA]</scope>
    <source>
        <strain evidence="5">CBS 506.65</strain>
    </source>
</reference>
<feature type="coiled-coil region" evidence="1">
    <location>
        <begin position="316"/>
        <end position="346"/>
    </location>
</feature>
<evidence type="ECO:0000256" key="2">
    <source>
        <dbReference type="SAM" id="MobiDB-lite"/>
    </source>
</evidence>
<evidence type="ECO:0000313" key="4">
    <source>
        <dbReference type="EMBL" id="OJJ43168.1"/>
    </source>
</evidence>
<dbReference type="Proteomes" id="UP000184188">
    <property type="component" value="Unassembled WGS sequence"/>
</dbReference>
<keyword evidence="3" id="KW-0732">Signal</keyword>
<sequence>MFTRPAAARRQSQPQVVFVCLLLGFWPRQALFAMVPSVQDRRRVYFATRHIFSGGRASLRKPKKILQVLETHRCSLQPLLRGYTFENILAILHSLLADDVFSSVAKAKIRFPELFMATPSPQSPKEATVLRGSAASPIIVEGEEESQQEARPIAPRPLQVPENIPVDRHIQTLAYGAQHAILTVAQTLLEEACFAFAKKWMPNFLENHKWDCAAAIELSYWTNNILGHWVHVLPRTAFNSTGQTNLAAVFRATNELRHTAVHRVRVPAYHIGNLLQDAIKMLDALKDDSRKALLEDLHAELESKSEAMACQRMLVEESTQEELAEIRQQRAEMDRREQEILEKSDQQDVENRQRVGRLLERSVKKMFTPWPRFGLQMDSCEDHNLSDFKLFMEEESEDEGGLGGLGKATEDSTGDETVVGMDVPE</sequence>
<dbReference type="VEuPathDB" id="FungiDB:ASPZODRAFT_1230696"/>